<sequence length="151" mass="16357">MLNQDSLILRLGDAECVAADAGDDADSCIFVSSCHRIVFSSASFFRLGVLFVTMQSDASVSPAAWCVTVLCATYEIRKSLFLILLRHVTPYLSFHLPKTHCPPSLPPFPLFPSNFTFISSGTPFIDSLPLCHPATLTAYSSGPSSHTGTLR</sequence>
<protein>
    <submittedName>
        <fullName evidence="1">Uncharacterized protein</fullName>
    </submittedName>
</protein>
<dbReference type="AlphaFoldDB" id="A0A5B7F190"/>
<evidence type="ECO:0000313" key="1">
    <source>
        <dbReference type="EMBL" id="MPC39237.1"/>
    </source>
</evidence>
<dbReference type="Proteomes" id="UP000324222">
    <property type="component" value="Unassembled WGS sequence"/>
</dbReference>
<accession>A0A5B7F190</accession>
<dbReference type="EMBL" id="VSRR010004303">
    <property type="protein sequence ID" value="MPC39237.1"/>
    <property type="molecule type" value="Genomic_DNA"/>
</dbReference>
<comment type="caution">
    <text evidence="1">The sequence shown here is derived from an EMBL/GenBank/DDBJ whole genome shotgun (WGS) entry which is preliminary data.</text>
</comment>
<organism evidence="1 2">
    <name type="scientific">Portunus trituberculatus</name>
    <name type="common">Swimming crab</name>
    <name type="synonym">Neptunus trituberculatus</name>
    <dbReference type="NCBI Taxonomy" id="210409"/>
    <lineage>
        <taxon>Eukaryota</taxon>
        <taxon>Metazoa</taxon>
        <taxon>Ecdysozoa</taxon>
        <taxon>Arthropoda</taxon>
        <taxon>Crustacea</taxon>
        <taxon>Multicrustacea</taxon>
        <taxon>Malacostraca</taxon>
        <taxon>Eumalacostraca</taxon>
        <taxon>Eucarida</taxon>
        <taxon>Decapoda</taxon>
        <taxon>Pleocyemata</taxon>
        <taxon>Brachyura</taxon>
        <taxon>Eubrachyura</taxon>
        <taxon>Portunoidea</taxon>
        <taxon>Portunidae</taxon>
        <taxon>Portuninae</taxon>
        <taxon>Portunus</taxon>
    </lineage>
</organism>
<reference evidence="1 2" key="1">
    <citation type="submission" date="2019-05" db="EMBL/GenBank/DDBJ databases">
        <title>Another draft genome of Portunus trituberculatus and its Hox gene families provides insights of decapod evolution.</title>
        <authorList>
            <person name="Jeong J.-H."/>
            <person name="Song I."/>
            <person name="Kim S."/>
            <person name="Choi T."/>
            <person name="Kim D."/>
            <person name="Ryu S."/>
            <person name="Kim W."/>
        </authorList>
    </citation>
    <scope>NUCLEOTIDE SEQUENCE [LARGE SCALE GENOMIC DNA]</scope>
    <source>
        <tissue evidence="1">Muscle</tissue>
    </source>
</reference>
<name>A0A5B7F190_PORTR</name>
<gene>
    <name evidence="1" type="ORF">E2C01_032767</name>
</gene>
<keyword evidence="2" id="KW-1185">Reference proteome</keyword>
<proteinExistence type="predicted"/>
<evidence type="ECO:0000313" key="2">
    <source>
        <dbReference type="Proteomes" id="UP000324222"/>
    </source>
</evidence>